<sequence>MAVPPDKKVSLFQYQVLKAPKTSIRTLQLLPTSTLQYIKCTLTENTLGDGHTCLSYTWGVDHPTHPITINDQGFLIRDNLYAFLQECIRRDNLIATALWIDAVCINQTDLPEKNIQVSRMGEIYEQAKEVIIWLGIGNNSVQTAFDCVKAYADSPLLSDLDTEISKPVDTDAAGNPVKLYWDTYDTIASLPYWRRMWIVQELLLAGEAYLWYGSKTIHLPEFLEYMNFIQSRAGPPGSTEHIGNAKIVRSSCGWLVNKRFAFYRRRGKIITFQLAFAQLRKQLCYDPRDFVYALRALDEDLQDVPVEYEKDLVFLMPKLFEQDLLTSEVTHAGLLVLERLALDVQEVIRRTNGMLSGKTWEVPIDQIGVVVEQTRHLSSNTLSWEVDWSACRSWSKGLDQATYDDGMQALELVLVQEKGNVATLKQLCPDIRQGDVAIRFHWLSMVLIYRHSHDADTLPESAPMAILADQQASVSKLTFHTAFTIHPNHRHRTKTYLNAGKQHASDEPLQVERSEFHNLSLELQHVKAKGPSKAGIYHSTWTWLSLLNVWALKDLGFLRWRLGGAEPIGTWDEEERKARTAA</sequence>
<evidence type="ECO:0000313" key="2">
    <source>
        <dbReference type="Proteomes" id="UP001172386"/>
    </source>
</evidence>
<comment type="caution">
    <text evidence="1">The sequence shown here is derived from an EMBL/GenBank/DDBJ whole genome shotgun (WGS) entry which is preliminary data.</text>
</comment>
<keyword evidence="2" id="KW-1185">Reference proteome</keyword>
<evidence type="ECO:0000313" key="1">
    <source>
        <dbReference type="EMBL" id="KAJ9649852.1"/>
    </source>
</evidence>
<dbReference type="Proteomes" id="UP001172386">
    <property type="component" value="Unassembled WGS sequence"/>
</dbReference>
<reference evidence="1" key="1">
    <citation type="submission" date="2022-10" db="EMBL/GenBank/DDBJ databases">
        <title>Culturing micro-colonial fungi from biological soil crusts in the Mojave desert and describing Neophaeococcomyces mojavensis, and introducing the new genera and species Taxawa tesnikishii.</title>
        <authorList>
            <person name="Kurbessoian T."/>
            <person name="Stajich J.E."/>
        </authorList>
    </citation>
    <scope>NUCLEOTIDE SEQUENCE</scope>
    <source>
        <strain evidence="1">JES_112</strain>
    </source>
</reference>
<organism evidence="1 2">
    <name type="scientific">Neophaeococcomyces mojaviensis</name>
    <dbReference type="NCBI Taxonomy" id="3383035"/>
    <lineage>
        <taxon>Eukaryota</taxon>
        <taxon>Fungi</taxon>
        <taxon>Dikarya</taxon>
        <taxon>Ascomycota</taxon>
        <taxon>Pezizomycotina</taxon>
        <taxon>Eurotiomycetes</taxon>
        <taxon>Chaetothyriomycetidae</taxon>
        <taxon>Chaetothyriales</taxon>
        <taxon>Chaetothyriales incertae sedis</taxon>
        <taxon>Neophaeococcomyces</taxon>
    </lineage>
</organism>
<gene>
    <name evidence="1" type="ORF">H2198_010823</name>
</gene>
<protein>
    <submittedName>
        <fullName evidence="1">Uncharacterized protein</fullName>
    </submittedName>
</protein>
<accession>A0ACC2ZQF4</accession>
<proteinExistence type="predicted"/>
<name>A0ACC2ZQF4_9EURO</name>
<dbReference type="EMBL" id="JAPDRQ010000427">
    <property type="protein sequence ID" value="KAJ9649852.1"/>
    <property type="molecule type" value="Genomic_DNA"/>
</dbReference>